<gene>
    <name evidence="1" type="ordered locus">DP2062</name>
</gene>
<name>Q6ALI4_DESPS</name>
<dbReference type="HOGENOM" id="CLU_2632363_0_0_7"/>
<dbReference type="eggNOG" id="COG0790">
    <property type="taxonomic scope" value="Bacteria"/>
</dbReference>
<dbReference type="KEGG" id="dps:DP2062"/>
<proteinExistence type="predicted"/>
<keyword evidence="2" id="KW-1185">Reference proteome</keyword>
<reference evidence="2" key="1">
    <citation type="journal article" date="2004" name="Environ. Microbiol.">
        <title>The genome of Desulfotalea psychrophila, a sulfate-reducing bacterium from permanently cold Arctic sediments.</title>
        <authorList>
            <person name="Rabus R."/>
            <person name="Ruepp A."/>
            <person name="Frickey T."/>
            <person name="Rattei T."/>
            <person name="Fartmann B."/>
            <person name="Stark M."/>
            <person name="Bauer M."/>
            <person name="Zibat A."/>
            <person name="Lombardot T."/>
            <person name="Becker I."/>
            <person name="Amann J."/>
            <person name="Gellner K."/>
            <person name="Teeling H."/>
            <person name="Leuschner W.D."/>
            <person name="Gloeckner F.-O."/>
            <person name="Lupas A.N."/>
            <person name="Amann R."/>
            <person name="Klenk H.-P."/>
        </authorList>
    </citation>
    <scope>NUCLEOTIDE SEQUENCE [LARGE SCALE GENOMIC DNA]</scope>
    <source>
        <strain evidence="2">DSM 12343 / LSv54</strain>
    </source>
</reference>
<sequence>MDTFATATSSTEAGRVRSHFWNHLTRLYGHDLTSSVADNDKDYGPVFLSTGLQLPNVSESMRLDAVRQAEEFFWSKS</sequence>
<dbReference type="Proteomes" id="UP000000602">
    <property type="component" value="Chromosome"/>
</dbReference>
<evidence type="ECO:0000313" key="2">
    <source>
        <dbReference type="Proteomes" id="UP000000602"/>
    </source>
</evidence>
<protein>
    <submittedName>
        <fullName evidence="1">Uncharacterized protein</fullName>
    </submittedName>
</protein>
<dbReference type="AlphaFoldDB" id="Q6ALI4"/>
<organism evidence="1 2">
    <name type="scientific">Desulfotalea psychrophila (strain LSv54 / DSM 12343)</name>
    <dbReference type="NCBI Taxonomy" id="177439"/>
    <lineage>
        <taxon>Bacteria</taxon>
        <taxon>Pseudomonadati</taxon>
        <taxon>Thermodesulfobacteriota</taxon>
        <taxon>Desulfobulbia</taxon>
        <taxon>Desulfobulbales</taxon>
        <taxon>Desulfocapsaceae</taxon>
        <taxon>Desulfotalea</taxon>
    </lineage>
</organism>
<dbReference type="EMBL" id="CR522870">
    <property type="protein sequence ID" value="CAG36791.1"/>
    <property type="molecule type" value="Genomic_DNA"/>
</dbReference>
<accession>Q6ALI4</accession>
<evidence type="ECO:0000313" key="1">
    <source>
        <dbReference type="EMBL" id="CAG36791.1"/>
    </source>
</evidence>